<dbReference type="PANTHER" id="PTHR31286">
    <property type="entry name" value="GLYCINE-RICH CELL WALL STRUCTURAL PROTEIN 1.8-LIKE"/>
    <property type="match status" value="1"/>
</dbReference>
<evidence type="ECO:0000256" key="1">
    <source>
        <dbReference type="SAM" id="MobiDB-lite"/>
    </source>
</evidence>
<sequence>MTQIKSQARDAIQNSRNISKRLSAVRARLKRLIEEEGKVPPDPGRLIKIEAPIVAGYGRSDGEVEILKTAEVVEGLMRPFTGLNPQSNIQVVGINVPISVAEEEGKIAHSNLVHTSPSPSVHGRCLCIGTMSTSGNKAGEEVRKSSEQPAGMREEAFRKRAGKEVAGSSSGVKNIIVVNMSGARKEMRARFLAVGLFLSVLLANSQQVIDHMKRVWKIRGKMEANQVQAAEGQRKFILEFTEEGDRDHVVRAGPWQYRGDAFLVEGLQVGADPATALFTHVPMWVQFRNIPFYLLTKKLARELGEQVGSLVNIDNNARGNICDKILRARVQLPLYMALQKEIMLMDEITEKQVEVQIRYEIIPNFCLFCGFIGHMEARCDAPVEDRKLCFSQELRVRPVHFEDPRTWFLPEAMGQIIEQASSSTLWRAPAPATWTAPWTGVMPAAGSPRTKANAQGVEKMAEDVARLCVLDHTATAHGEGNGDGDSNNHDNATTPDNNNAVMAPVKEATAANNMNMLKENGGVVDTSNLHHYFVS</sequence>
<evidence type="ECO:0000313" key="3">
    <source>
        <dbReference type="Proteomes" id="UP001231189"/>
    </source>
</evidence>
<dbReference type="Proteomes" id="UP001231189">
    <property type="component" value="Unassembled WGS sequence"/>
</dbReference>
<keyword evidence="3" id="KW-1185">Reference proteome</keyword>
<gene>
    <name evidence="2" type="ORF">QYE76_041916</name>
</gene>
<evidence type="ECO:0008006" key="4">
    <source>
        <dbReference type="Google" id="ProtNLM"/>
    </source>
</evidence>
<evidence type="ECO:0000313" key="2">
    <source>
        <dbReference type="EMBL" id="KAK1681068.1"/>
    </source>
</evidence>
<protein>
    <recommendedName>
        <fullName evidence="4">DUF4283 domain-containing protein</fullName>
    </recommendedName>
</protein>
<organism evidence="2 3">
    <name type="scientific">Lolium multiflorum</name>
    <name type="common">Italian ryegrass</name>
    <name type="synonym">Lolium perenne subsp. multiflorum</name>
    <dbReference type="NCBI Taxonomy" id="4521"/>
    <lineage>
        <taxon>Eukaryota</taxon>
        <taxon>Viridiplantae</taxon>
        <taxon>Streptophyta</taxon>
        <taxon>Embryophyta</taxon>
        <taxon>Tracheophyta</taxon>
        <taxon>Spermatophyta</taxon>
        <taxon>Magnoliopsida</taxon>
        <taxon>Liliopsida</taxon>
        <taxon>Poales</taxon>
        <taxon>Poaceae</taxon>
        <taxon>BOP clade</taxon>
        <taxon>Pooideae</taxon>
        <taxon>Poodae</taxon>
        <taxon>Poeae</taxon>
        <taxon>Poeae Chloroplast Group 2 (Poeae type)</taxon>
        <taxon>Loliodinae</taxon>
        <taxon>Loliinae</taxon>
        <taxon>Lolium</taxon>
    </lineage>
</organism>
<comment type="caution">
    <text evidence="2">The sequence shown here is derived from an EMBL/GenBank/DDBJ whole genome shotgun (WGS) entry which is preliminary data.</text>
</comment>
<feature type="region of interest" description="Disordered" evidence="1">
    <location>
        <begin position="475"/>
        <end position="499"/>
    </location>
</feature>
<dbReference type="AlphaFoldDB" id="A0AAD8TG77"/>
<reference evidence="2" key="1">
    <citation type="submission" date="2023-07" db="EMBL/GenBank/DDBJ databases">
        <title>A chromosome-level genome assembly of Lolium multiflorum.</title>
        <authorList>
            <person name="Chen Y."/>
            <person name="Copetti D."/>
            <person name="Kolliker R."/>
            <person name="Studer B."/>
        </authorList>
    </citation>
    <scope>NUCLEOTIDE SEQUENCE</scope>
    <source>
        <strain evidence="2">02402/16</strain>
        <tissue evidence="2">Leaf</tissue>
    </source>
</reference>
<proteinExistence type="predicted"/>
<accession>A0AAD8TG77</accession>
<dbReference type="PANTHER" id="PTHR31286:SF167">
    <property type="entry name" value="OS09G0268800 PROTEIN"/>
    <property type="match status" value="1"/>
</dbReference>
<name>A0AAD8TG77_LOLMU</name>
<dbReference type="InterPro" id="IPR040256">
    <property type="entry name" value="At4g02000-like"/>
</dbReference>
<dbReference type="EMBL" id="JAUUTY010000002">
    <property type="protein sequence ID" value="KAK1681068.1"/>
    <property type="molecule type" value="Genomic_DNA"/>
</dbReference>